<dbReference type="AlphaFoldDB" id="A0A1M3TNC9"/>
<dbReference type="VEuPathDB" id="FungiDB:ASPFODRAFT_43829"/>
<name>A0A1M3TNC9_ASPLC</name>
<dbReference type="EMBL" id="KV878239">
    <property type="protein sequence ID" value="OJZ88196.1"/>
    <property type="molecule type" value="Genomic_DNA"/>
</dbReference>
<protein>
    <submittedName>
        <fullName evidence="1">Uncharacterized protein</fullName>
    </submittedName>
</protein>
<evidence type="ECO:0000313" key="2">
    <source>
        <dbReference type="Proteomes" id="UP000184063"/>
    </source>
</evidence>
<proteinExistence type="predicted"/>
<accession>A0A1M3TNC9</accession>
<dbReference type="Proteomes" id="UP000184063">
    <property type="component" value="Unassembled WGS sequence"/>
</dbReference>
<evidence type="ECO:0000313" key="1">
    <source>
        <dbReference type="EMBL" id="OJZ88196.1"/>
    </source>
</evidence>
<reference evidence="2" key="1">
    <citation type="journal article" date="2017" name="Genome Biol.">
        <title>Comparative genomics reveals high biological diversity and specific adaptations in the industrially and medically important fungal genus Aspergillus.</title>
        <authorList>
            <person name="de Vries R.P."/>
            <person name="Riley R."/>
            <person name="Wiebenga A."/>
            <person name="Aguilar-Osorio G."/>
            <person name="Amillis S."/>
            <person name="Uchima C.A."/>
            <person name="Anderluh G."/>
            <person name="Asadollahi M."/>
            <person name="Askin M."/>
            <person name="Barry K."/>
            <person name="Battaglia E."/>
            <person name="Bayram O."/>
            <person name="Benocci T."/>
            <person name="Braus-Stromeyer S.A."/>
            <person name="Caldana C."/>
            <person name="Canovas D."/>
            <person name="Cerqueira G.C."/>
            <person name="Chen F."/>
            <person name="Chen W."/>
            <person name="Choi C."/>
            <person name="Clum A."/>
            <person name="Dos Santos R.A."/>
            <person name="Damasio A.R."/>
            <person name="Diallinas G."/>
            <person name="Emri T."/>
            <person name="Fekete E."/>
            <person name="Flipphi M."/>
            <person name="Freyberg S."/>
            <person name="Gallo A."/>
            <person name="Gournas C."/>
            <person name="Habgood R."/>
            <person name="Hainaut M."/>
            <person name="Harispe M.L."/>
            <person name="Henrissat B."/>
            <person name="Hilden K.S."/>
            <person name="Hope R."/>
            <person name="Hossain A."/>
            <person name="Karabika E."/>
            <person name="Karaffa L."/>
            <person name="Karanyi Z."/>
            <person name="Krasevec N."/>
            <person name="Kuo A."/>
            <person name="Kusch H."/>
            <person name="LaButti K."/>
            <person name="Lagendijk E.L."/>
            <person name="Lapidus A."/>
            <person name="Levasseur A."/>
            <person name="Lindquist E."/>
            <person name="Lipzen A."/>
            <person name="Logrieco A.F."/>
            <person name="MacCabe A."/>
            <person name="Maekelae M.R."/>
            <person name="Malavazi I."/>
            <person name="Melin P."/>
            <person name="Meyer V."/>
            <person name="Mielnichuk N."/>
            <person name="Miskei M."/>
            <person name="Molnar A.P."/>
            <person name="Mule G."/>
            <person name="Ngan C.Y."/>
            <person name="Orejas M."/>
            <person name="Orosz E."/>
            <person name="Ouedraogo J.P."/>
            <person name="Overkamp K.M."/>
            <person name="Park H.-S."/>
            <person name="Perrone G."/>
            <person name="Piumi F."/>
            <person name="Punt P.J."/>
            <person name="Ram A.F."/>
            <person name="Ramon A."/>
            <person name="Rauscher S."/>
            <person name="Record E."/>
            <person name="Riano-Pachon D.M."/>
            <person name="Robert V."/>
            <person name="Roehrig J."/>
            <person name="Ruller R."/>
            <person name="Salamov A."/>
            <person name="Salih N.S."/>
            <person name="Samson R.A."/>
            <person name="Sandor E."/>
            <person name="Sanguinetti M."/>
            <person name="Schuetze T."/>
            <person name="Sepcic K."/>
            <person name="Shelest E."/>
            <person name="Sherlock G."/>
            <person name="Sophianopoulou V."/>
            <person name="Squina F.M."/>
            <person name="Sun H."/>
            <person name="Susca A."/>
            <person name="Todd R.B."/>
            <person name="Tsang A."/>
            <person name="Unkles S.E."/>
            <person name="van de Wiele N."/>
            <person name="van Rossen-Uffink D."/>
            <person name="Oliveira J.V."/>
            <person name="Vesth T.C."/>
            <person name="Visser J."/>
            <person name="Yu J.-H."/>
            <person name="Zhou M."/>
            <person name="Andersen M.R."/>
            <person name="Archer D.B."/>
            <person name="Baker S.E."/>
            <person name="Benoit I."/>
            <person name="Brakhage A.A."/>
            <person name="Braus G.H."/>
            <person name="Fischer R."/>
            <person name="Frisvad J.C."/>
            <person name="Goldman G.H."/>
            <person name="Houbraken J."/>
            <person name="Oakley B."/>
            <person name="Pocsi I."/>
            <person name="Scazzocchio C."/>
            <person name="Seiboth B."/>
            <person name="vanKuyk P.A."/>
            <person name="Wortman J."/>
            <person name="Dyer P.S."/>
            <person name="Grigoriev I.V."/>
        </authorList>
    </citation>
    <scope>NUCLEOTIDE SEQUENCE [LARGE SCALE GENOMIC DNA]</scope>
    <source>
        <strain evidence="2">CBS 106.47</strain>
    </source>
</reference>
<organism evidence="1 2">
    <name type="scientific">Aspergillus luchuensis (strain CBS 106.47)</name>
    <dbReference type="NCBI Taxonomy" id="1137211"/>
    <lineage>
        <taxon>Eukaryota</taxon>
        <taxon>Fungi</taxon>
        <taxon>Dikarya</taxon>
        <taxon>Ascomycota</taxon>
        <taxon>Pezizomycotina</taxon>
        <taxon>Eurotiomycetes</taxon>
        <taxon>Eurotiomycetidae</taxon>
        <taxon>Eurotiales</taxon>
        <taxon>Aspergillaceae</taxon>
        <taxon>Aspergillus</taxon>
        <taxon>Aspergillus subgen. Circumdati</taxon>
    </lineage>
</organism>
<sequence length="69" mass="7875">MDFQALTTQYVYTLPSFVSSLSTIIEIFSRTRNLGQIKTARHDIQCPRRNPSIPITNIEQVIGFNVIGY</sequence>
<gene>
    <name evidence="1" type="ORF">ASPFODRAFT_43829</name>
</gene>